<accession>A0A841EHR2</accession>
<dbReference type="RefSeq" id="WP_184132924.1">
    <property type="nucleotide sequence ID" value="NZ_JACHKT010000009.1"/>
</dbReference>
<dbReference type="Proteomes" id="UP000524404">
    <property type="component" value="Unassembled WGS sequence"/>
</dbReference>
<sequence length="247" mass="26956">MNTSQDSGNATNIANFKNLINFCLGFGAGYNPTKDALKVPNLQSQLNTASTLLQQSITNETVYIQATDTRRDLFAQLKPLATKILNAFSVSGVPASAVAEVKTINRKIQGKRASSSEKSASIAVEGETPQPKSISSSQQSYEYMVEHFYTLIELIRSHAVYNPNEDALKVSTLQAYLTDLQNANSNVMVANTAWTISRAARNKCLYSPETGLVDTALDVKNYIKAVFGASSMEYGMVKGILFKYAKL</sequence>
<dbReference type="AlphaFoldDB" id="A0A841EHR2"/>
<gene>
    <name evidence="1" type="ORF">HNP25_001594</name>
</gene>
<evidence type="ECO:0000313" key="1">
    <source>
        <dbReference type="EMBL" id="MBB6002942.1"/>
    </source>
</evidence>
<protein>
    <submittedName>
        <fullName evidence="1">Uncharacterized protein</fullName>
    </submittedName>
</protein>
<reference evidence="1 2" key="1">
    <citation type="submission" date="2020-08" db="EMBL/GenBank/DDBJ databases">
        <title>Functional genomics of gut bacteria from endangered species of beetles.</title>
        <authorList>
            <person name="Carlos-Shanley C."/>
        </authorList>
    </citation>
    <scope>NUCLEOTIDE SEQUENCE [LARGE SCALE GENOMIC DNA]</scope>
    <source>
        <strain evidence="1 2">S00070</strain>
    </source>
</reference>
<keyword evidence="2" id="KW-1185">Reference proteome</keyword>
<proteinExistence type="predicted"/>
<name>A0A841EHR2_9BACT</name>
<evidence type="ECO:0000313" key="2">
    <source>
        <dbReference type="Proteomes" id="UP000524404"/>
    </source>
</evidence>
<organism evidence="1 2">
    <name type="scientific">Arcicella rosea</name>
    <dbReference type="NCBI Taxonomy" id="502909"/>
    <lineage>
        <taxon>Bacteria</taxon>
        <taxon>Pseudomonadati</taxon>
        <taxon>Bacteroidota</taxon>
        <taxon>Cytophagia</taxon>
        <taxon>Cytophagales</taxon>
        <taxon>Flectobacillaceae</taxon>
        <taxon>Arcicella</taxon>
    </lineage>
</organism>
<comment type="caution">
    <text evidence="1">The sequence shown here is derived from an EMBL/GenBank/DDBJ whole genome shotgun (WGS) entry which is preliminary data.</text>
</comment>
<dbReference type="EMBL" id="JACHKT010000009">
    <property type="protein sequence ID" value="MBB6002942.1"/>
    <property type="molecule type" value="Genomic_DNA"/>
</dbReference>